<dbReference type="NCBIfam" id="NF008102">
    <property type="entry name" value="PRK10847.1"/>
    <property type="match status" value="1"/>
</dbReference>
<protein>
    <recommendedName>
        <fullName evidence="8">VTT domain-containing protein</fullName>
    </recommendedName>
</protein>
<dbReference type="EMBL" id="MFQN01000011">
    <property type="protein sequence ID" value="OGH74978.1"/>
    <property type="molecule type" value="Genomic_DNA"/>
</dbReference>
<keyword evidence="6 7" id="KW-0472">Membrane</keyword>
<accession>A0A1F6MTW5</accession>
<evidence type="ECO:0000256" key="6">
    <source>
        <dbReference type="ARBA" id="ARBA00023136"/>
    </source>
</evidence>
<comment type="similarity">
    <text evidence="2 7">Belongs to the DedA family.</text>
</comment>
<comment type="subcellular location">
    <subcellularLocation>
        <location evidence="1 7">Cell membrane</location>
        <topology evidence="1 7">Multi-pass membrane protein</topology>
    </subcellularLocation>
</comment>
<evidence type="ECO:0000256" key="4">
    <source>
        <dbReference type="ARBA" id="ARBA00022692"/>
    </source>
</evidence>
<keyword evidence="4 7" id="KW-0812">Transmembrane</keyword>
<feature type="transmembrane region" description="Helical" evidence="7">
    <location>
        <begin position="148"/>
        <end position="170"/>
    </location>
</feature>
<evidence type="ECO:0000256" key="2">
    <source>
        <dbReference type="ARBA" id="ARBA00010792"/>
    </source>
</evidence>
<dbReference type="GO" id="GO:0005886">
    <property type="term" value="C:plasma membrane"/>
    <property type="evidence" value="ECO:0007669"/>
    <property type="project" value="UniProtKB-SubCell"/>
</dbReference>
<organism evidence="9 10">
    <name type="scientific">Candidatus Magasanikbacteria bacterium RIFCSPLOWO2_12_FULL_43_12</name>
    <dbReference type="NCBI Taxonomy" id="1798692"/>
    <lineage>
        <taxon>Bacteria</taxon>
        <taxon>Candidatus Magasanikiibacteriota</taxon>
    </lineage>
</organism>
<evidence type="ECO:0000259" key="8">
    <source>
        <dbReference type="Pfam" id="PF09335"/>
    </source>
</evidence>
<evidence type="ECO:0000256" key="5">
    <source>
        <dbReference type="ARBA" id="ARBA00022989"/>
    </source>
</evidence>
<dbReference type="PANTHER" id="PTHR30353">
    <property type="entry name" value="INNER MEMBRANE PROTEIN DEDA-RELATED"/>
    <property type="match status" value="1"/>
</dbReference>
<evidence type="ECO:0000313" key="10">
    <source>
        <dbReference type="Proteomes" id="UP000178347"/>
    </source>
</evidence>
<dbReference type="STRING" id="1798692.A3G00_01345"/>
<feature type="domain" description="VTT" evidence="8">
    <location>
        <begin position="55"/>
        <end position="168"/>
    </location>
</feature>
<dbReference type="InterPro" id="IPR032816">
    <property type="entry name" value="VTT_dom"/>
</dbReference>
<name>A0A1F6MTW5_9BACT</name>
<evidence type="ECO:0000256" key="3">
    <source>
        <dbReference type="ARBA" id="ARBA00022475"/>
    </source>
</evidence>
<dbReference type="PANTHER" id="PTHR30353:SF0">
    <property type="entry name" value="TRANSMEMBRANE PROTEIN"/>
    <property type="match status" value="1"/>
</dbReference>
<feature type="transmembrane region" description="Helical" evidence="7">
    <location>
        <begin position="12"/>
        <end position="36"/>
    </location>
</feature>
<dbReference type="InterPro" id="IPR032818">
    <property type="entry name" value="DedA-like"/>
</dbReference>
<evidence type="ECO:0000256" key="1">
    <source>
        <dbReference type="ARBA" id="ARBA00004651"/>
    </source>
</evidence>
<feature type="transmembrane region" description="Helical" evidence="7">
    <location>
        <begin position="42"/>
        <end position="61"/>
    </location>
</feature>
<evidence type="ECO:0000313" key="9">
    <source>
        <dbReference type="EMBL" id="OGH74978.1"/>
    </source>
</evidence>
<sequence>MIKTAIDFILHFDTYLTALVATYGSLVYLFLFLIIFVETGLVIMPFLPGDSLIFIAGTLAAAGALNPYILFILLTVAAILGDTVNYWLGRYLGEKIFDRFINPAHIEKTKSFFTRYGKKTIVLARFVPIVRTFAPFVAGIGKMDYFSFLSYNIIGGIFWIAIFVFSGYYFGNIQFVKDNLTAIVLLIIIISIIPAVWEYIKHKRARL</sequence>
<keyword evidence="5 7" id="KW-1133">Transmembrane helix</keyword>
<proteinExistence type="inferred from homology"/>
<dbReference type="Pfam" id="PF09335">
    <property type="entry name" value="VTT_dom"/>
    <property type="match status" value="1"/>
</dbReference>
<dbReference type="InterPro" id="IPR058127">
    <property type="entry name" value="DedA"/>
</dbReference>
<evidence type="ECO:0000256" key="7">
    <source>
        <dbReference type="RuleBase" id="RU367016"/>
    </source>
</evidence>
<reference evidence="9 10" key="1">
    <citation type="journal article" date="2016" name="Nat. Commun.">
        <title>Thousands of microbial genomes shed light on interconnected biogeochemical processes in an aquifer system.</title>
        <authorList>
            <person name="Anantharaman K."/>
            <person name="Brown C.T."/>
            <person name="Hug L.A."/>
            <person name="Sharon I."/>
            <person name="Castelle C.J."/>
            <person name="Probst A.J."/>
            <person name="Thomas B.C."/>
            <person name="Singh A."/>
            <person name="Wilkins M.J."/>
            <person name="Karaoz U."/>
            <person name="Brodie E.L."/>
            <person name="Williams K.H."/>
            <person name="Hubbard S.S."/>
            <person name="Banfield J.F."/>
        </authorList>
    </citation>
    <scope>NUCLEOTIDE SEQUENCE [LARGE SCALE GENOMIC DNA]</scope>
</reference>
<dbReference type="Proteomes" id="UP000178347">
    <property type="component" value="Unassembled WGS sequence"/>
</dbReference>
<keyword evidence="3 7" id="KW-1003">Cell membrane</keyword>
<gene>
    <name evidence="9" type="ORF">A3G00_01345</name>
</gene>
<feature type="transmembrane region" description="Helical" evidence="7">
    <location>
        <begin position="68"/>
        <end position="88"/>
    </location>
</feature>
<feature type="transmembrane region" description="Helical" evidence="7">
    <location>
        <begin position="182"/>
        <end position="200"/>
    </location>
</feature>
<comment type="caution">
    <text evidence="9">The sequence shown here is derived from an EMBL/GenBank/DDBJ whole genome shotgun (WGS) entry which is preliminary data.</text>
</comment>
<dbReference type="AlphaFoldDB" id="A0A1F6MTW5"/>